<organism evidence="2 3">
    <name type="scientific">Penaeus vannamei</name>
    <name type="common">Whiteleg shrimp</name>
    <name type="synonym">Litopenaeus vannamei</name>
    <dbReference type="NCBI Taxonomy" id="6689"/>
    <lineage>
        <taxon>Eukaryota</taxon>
        <taxon>Metazoa</taxon>
        <taxon>Ecdysozoa</taxon>
        <taxon>Arthropoda</taxon>
        <taxon>Crustacea</taxon>
        <taxon>Multicrustacea</taxon>
        <taxon>Malacostraca</taxon>
        <taxon>Eumalacostraca</taxon>
        <taxon>Eucarida</taxon>
        <taxon>Decapoda</taxon>
        <taxon>Dendrobranchiata</taxon>
        <taxon>Penaeoidea</taxon>
        <taxon>Penaeidae</taxon>
        <taxon>Penaeus</taxon>
    </lineage>
</organism>
<gene>
    <name evidence="2" type="ORF">C7M84_001911</name>
</gene>
<dbReference type="AlphaFoldDB" id="A0A3R7N7K5"/>
<dbReference type="EMBL" id="QCYY01001253">
    <property type="protein sequence ID" value="ROT79368.1"/>
    <property type="molecule type" value="Genomic_DNA"/>
</dbReference>
<name>A0A3R7N7K5_PENVA</name>
<feature type="region of interest" description="Disordered" evidence="1">
    <location>
        <begin position="1"/>
        <end position="148"/>
    </location>
</feature>
<keyword evidence="3" id="KW-1185">Reference proteome</keyword>
<reference evidence="2 3" key="2">
    <citation type="submission" date="2019-01" db="EMBL/GenBank/DDBJ databases">
        <title>The decoding of complex shrimp genome reveals the adaptation for benthos swimmer, frequently molting mechanism and breeding impact on genome.</title>
        <authorList>
            <person name="Sun Y."/>
            <person name="Gao Y."/>
            <person name="Yu Y."/>
        </authorList>
    </citation>
    <scope>NUCLEOTIDE SEQUENCE [LARGE SCALE GENOMIC DNA]</scope>
    <source>
        <tissue evidence="2">Muscle</tissue>
    </source>
</reference>
<feature type="compositionally biased region" description="Low complexity" evidence="1">
    <location>
        <begin position="69"/>
        <end position="81"/>
    </location>
</feature>
<proteinExistence type="predicted"/>
<feature type="compositionally biased region" description="Low complexity" evidence="1">
    <location>
        <begin position="121"/>
        <end position="145"/>
    </location>
</feature>
<feature type="compositionally biased region" description="Basic residues" evidence="1">
    <location>
        <begin position="310"/>
        <end position="333"/>
    </location>
</feature>
<accession>A0A3R7N7K5</accession>
<feature type="compositionally biased region" description="Pro residues" evidence="1">
    <location>
        <begin position="104"/>
        <end position="114"/>
    </location>
</feature>
<evidence type="ECO:0000313" key="3">
    <source>
        <dbReference type="Proteomes" id="UP000283509"/>
    </source>
</evidence>
<feature type="region of interest" description="Disordered" evidence="1">
    <location>
        <begin position="310"/>
        <end position="335"/>
    </location>
</feature>
<evidence type="ECO:0000313" key="2">
    <source>
        <dbReference type="EMBL" id="ROT79368.1"/>
    </source>
</evidence>
<feature type="region of interest" description="Disordered" evidence="1">
    <location>
        <begin position="434"/>
        <end position="454"/>
    </location>
</feature>
<sequence length="454" mass="47949">MLEESLIQQQQAGGVGRGLAAPSSVGSGSTAETKPCSALLCPGLTASPAESPESTFEKRRSVASLGQHSSSKSSGNLTTSTHSSGGPRAPTPREAHLQQHQQPLAPPAPSAPPRRPCRLFSASRSSCSSAGAGAGGATRPAAARPHPARRTRVAALRVSPLSPLSDGPGGGRHLPAGAILEDDYTVPLQHSAVRPPRPSAPPVSITPEVSSCGFARQTFGLRDALGRGGKIPGFLSWETCVRGILSSVSKPLRIASLPRLSSAAGSASCGLPRRKFPFLSSLHERSEIRLWLISVVEAAASSAVVEAERRRARAGRHPRHGRERAGRGRRRLARSSGFTFTQDQHMRIILGTRSPEPRPRRNGIVTNPSLKAAHAKAAHLLRNGLSGRLDSHQRGPTACRSRRKRRYDRKLRLLAGSTSAQGLQPVTHGCGVDGSLTHAHARSTPSLKDEDGMQ</sequence>
<evidence type="ECO:0000256" key="1">
    <source>
        <dbReference type="SAM" id="MobiDB-lite"/>
    </source>
</evidence>
<feature type="compositionally biased region" description="Polar residues" evidence="1">
    <location>
        <begin position="1"/>
        <end position="12"/>
    </location>
</feature>
<dbReference type="Proteomes" id="UP000283509">
    <property type="component" value="Unassembled WGS sequence"/>
</dbReference>
<dbReference type="STRING" id="6689.A0A3R7N7K5"/>
<reference evidence="2 3" key="1">
    <citation type="submission" date="2018-04" db="EMBL/GenBank/DDBJ databases">
        <authorList>
            <person name="Zhang X."/>
            <person name="Yuan J."/>
            <person name="Li F."/>
            <person name="Xiang J."/>
        </authorList>
    </citation>
    <scope>NUCLEOTIDE SEQUENCE [LARGE SCALE GENOMIC DNA]</scope>
    <source>
        <tissue evidence="2">Muscle</tissue>
    </source>
</reference>
<comment type="caution">
    <text evidence="2">The sequence shown here is derived from an EMBL/GenBank/DDBJ whole genome shotgun (WGS) entry which is preliminary data.</text>
</comment>
<dbReference type="OrthoDB" id="427518at2759"/>
<protein>
    <submittedName>
        <fullName evidence="2">Uncharacterized protein</fullName>
    </submittedName>
</protein>